<dbReference type="SUPFAM" id="SSF47384">
    <property type="entry name" value="Homodimeric domain of signal transducing histidine kinase"/>
    <property type="match status" value="1"/>
</dbReference>
<name>A0A9X1RRT0_9BURK</name>
<evidence type="ECO:0000313" key="6">
    <source>
        <dbReference type="Proteomes" id="UP001139308"/>
    </source>
</evidence>
<dbReference type="AlphaFoldDB" id="A0A9X1RRT0"/>
<dbReference type="InterPro" id="IPR036890">
    <property type="entry name" value="HATPase_C_sf"/>
</dbReference>
<gene>
    <name evidence="5" type="ORF">L5014_15575</name>
</gene>
<dbReference type="InterPro" id="IPR003661">
    <property type="entry name" value="HisK_dim/P_dom"/>
</dbReference>
<evidence type="ECO:0000256" key="2">
    <source>
        <dbReference type="ARBA" id="ARBA00012438"/>
    </source>
</evidence>
<dbReference type="SMART" id="SM00388">
    <property type="entry name" value="HisKA"/>
    <property type="match status" value="1"/>
</dbReference>
<dbReference type="InterPro" id="IPR005467">
    <property type="entry name" value="His_kinase_dom"/>
</dbReference>
<dbReference type="Pfam" id="PF02518">
    <property type="entry name" value="HATPase_c"/>
    <property type="match status" value="1"/>
</dbReference>
<organism evidence="5 6">
    <name type="scientific">Paraburkholderia tagetis</name>
    <dbReference type="NCBI Taxonomy" id="2913261"/>
    <lineage>
        <taxon>Bacteria</taxon>
        <taxon>Pseudomonadati</taxon>
        <taxon>Pseudomonadota</taxon>
        <taxon>Betaproteobacteria</taxon>
        <taxon>Burkholderiales</taxon>
        <taxon>Burkholderiaceae</taxon>
        <taxon>Paraburkholderia</taxon>
    </lineage>
</organism>
<dbReference type="Pfam" id="PF00512">
    <property type="entry name" value="HisKA"/>
    <property type="match status" value="1"/>
</dbReference>
<evidence type="ECO:0000259" key="4">
    <source>
        <dbReference type="PROSITE" id="PS50109"/>
    </source>
</evidence>
<feature type="domain" description="Histidine kinase" evidence="4">
    <location>
        <begin position="30"/>
        <end position="252"/>
    </location>
</feature>
<evidence type="ECO:0000256" key="3">
    <source>
        <dbReference type="ARBA" id="ARBA00022553"/>
    </source>
</evidence>
<dbReference type="EC" id="2.7.13.3" evidence="2"/>
<dbReference type="PROSITE" id="PS50109">
    <property type="entry name" value="HIS_KIN"/>
    <property type="match status" value="1"/>
</dbReference>
<comment type="catalytic activity">
    <reaction evidence="1">
        <text>ATP + protein L-histidine = ADP + protein N-phospho-L-histidine.</text>
        <dbReference type="EC" id="2.7.13.3"/>
    </reaction>
</comment>
<dbReference type="PANTHER" id="PTHR43547">
    <property type="entry name" value="TWO-COMPONENT HISTIDINE KINASE"/>
    <property type="match status" value="1"/>
</dbReference>
<proteinExistence type="predicted"/>
<comment type="caution">
    <text evidence="5">The sequence shown here is derived from an EMBL/GenBank/DDBJ whole genome shotgun (WGS) entry which is preliminary data.</text>
</comment>
<evidence type="ECO:0000256" key="1">
    <source>
        <dbReference type="ARBA" id="ARBA00000085"/>
    </source>
</evidence>
<dbReference type="EMBL" id="JAKLJA010000011">
    <property type="protein sequence ID" value="MCG5074766.1"/>
    <property type="molecule type" value="Genomic_DNA"/>
</dbReference>
<dbReference type="Proteomes" id="UP001139308">
    <property type="component" value="Unassembled WGS sequence"/>
</dbReference>
<dbReference type="RefSeq" id="WP_238464627.1">
    <property type="nucleotide sequence ID" value="NZ_JAKLJA010000011.1"/>
</dbReference>
<dbReference type="GO" id="GO:0000155">
    <property type="term" value="F:phosphorelay sensor kinase activity"/>
    <property type="evidence" value="ECO:0007669"/>
    <property type="project" value="InterPro"/>
</dbReference>
<dbReference type="Gene3D" id="1.10.287.130">
    <property type="match status" value="1"/>
</dbReference>
<dbReference type="CDD" id="cd00082">
    <property type="entry name" value="HisKA"/>
    <property type="match status" value="1"/>
</dbReference>
<sequence length="275" mass="29055">MASTAPTPTERTARLCAEAALFMRDHVLSRVSHDLRSPLNAIHSWAYVLERKIEGTDASAQRALEGIRTGVEQQVHLLETLVDTTRAETRKLYIERAPFALDALVGETVDEVRRGLADARGVCLVVQGTPTGATLDAARERIGQALWLMLAFATEASVAGATVSLEVSVAATAVQFEVHWQASQAALADEALPHLFEPFARAQAREPQEAGRYAWVLALCQRVAEAHGGRFEARPLVEGEAASLTLNVPANGVIGGVIGGANSGTIGGAGSGSSI</sequence>
<dbReference type="PANTHER" id="PTHR43547:SF2">
    <property type="entry name" value="HYBRID SIGNAL TRANSDUCTION HISTIDINE KINASE C"/>
    <property type="match status" value="1"/>
</dbReference>
<keyword evidence="3" id="KW-0597">Phosphoprotein</keyword>
<dbReference type="Gene3D" id="3.30.565.10">
    <property type="entry name" value="Histidine kinase-like ATPase, C-terminal domain"/>
    <property type="match status" value="1"/>
</dbReference>
<dbReference type="SUPFAM" id="SSF55874">
    <property type="entry name" value="ATPase domain of HSP90 chaperone/DNA topoisomerase II/histidine kinase"/>
    <property type="match status" value="1"/>
</dbReference>
<protein>
    <recommendedName>
        <fullName evidence="2">histidine kinase</fullName>
        <ecNumber evidence="2">2.7.13.3</ecNumber>
    </recommendedName>
</protein>
<accession>A0A9X1RRT0</accession>
<reference evidence="5" key="1">
    <citation type="submission" date="2022-01" db="EMBL/GenBank/DDBJ databases">
        <title>Genome sequence and assembly of Parabukholderia sp. RG36.</title>
        <authorList>
            <person name="Chhetri G."/>
        </authorList>
    </citation>
    <scope>NUCLEOTIDE SEQUENCE</scope>
    <source>
        <strain evidence="5">RG36</strain>
    </source>
</reference>
<keyword evidence="5" id="KW-0418">Kinase</keyword>
<dbReference type="InterPro" id="IPR003594">
    <property type="entry name" value="HATPase_dom"/>
</dbReference>
<keyword evidence="6" id="KW-1185">Reference proteome</keyword>
<dbReference type="InterPro" id="IPR036097">
    <property type="entry name" value="HisK_dim/P_sf"/>
</dbReference>
<keyword evidence="5" id="KW-0808">Transferase</keyword>
<evidence type="ECO:0000313" key="5">
    <source>
        <dbReference type="EMBL" id="MCG5074766.1"/>
    </source>
</evidence>